<evidence type="ECO:0000313" key="1">
    <source>
        <dbReference type="EMBL" id="DAD71393.1"/>
    </source>
</evidence>
<sequence length="92" mass="10881">MKEIKSVNDLVVVPVSYFNGMEKELQKILNKVDIHDMDVMEQVLHMRKWLKTKTVYEETKRLYPNLRLENIHLLLPQEEESSCECTDKTGSE</sequence>
<dbReference type="EMBL" id="BK015881">
    <property type="protein sequence ID" value="DAD71393.1"/>
    <property type="molecule type" value="Genomic_DNA"/>
</dbReference>
<name>A0A8S5LN23_9CAUD</name>
<reference evidence="1" key="1">
    <citation type="journal article" date="2021" name="Proc. Natl. Acad. Sci. U.S.A.">
        <title>A Catalog of Tens of Thousands of Viruses from Human Metagenomes Reveals Hidden Associations with Chronic Diseases.</title>
        <authorList>
            <person name="Tisza M.J."/>
            <person name="Buck C.B."/>
        </authorList>
    </citation>
    <scope>NUCLEOTIDE SEQUENCE</scope>
    <source>
        <strain evidence="1">CtbQZ1</strain>
    </source>
</reference>
<accession>A0A8S5LN23</accession>
<proteinExistence type="predicted"/>
<protein>
    <submittedName>
        <fullName evidence="1">Uncharacterized protein</fullName>
    </submittedName>
</protein>
<organism evidence="1">
    <name type="scientific">Siphoviridae sp. ctbQZ1</name>
    <dbReference type="NCBI Taxonomy" id="2827581"/>
    <lineage>
        <taxon>Viruses</taxon>
        <taxon>Duplodnaviria</taxon>
        <taxon>Heunggongvirae</taxon>
        <taxon>Uroviricota</taxon>
        <taxon>Caudoviricetes</taxon>
    </lineage>
</organism>